<feature type="region of interest" description="Disordered" evidence="1">
    <location>
        <begin position="1"/>
        <end position="127"/>
    </location>
</feature>
<feature type="compositionally biased region" description="Basic and acidic residues" evidence="1">
    <location>
        <begin position="46"/>
        <end position="58"/>
    </location>
</feature>
<organism evidence="2">
    <name type="scientific">Brassica napus</name>
    <name type="common">Rape</name>
    <dbReference type="NCBI Taxonomy" id="3708"/>
    <lineage>
        <taxon>Eukaryota</taxon>
        <taxon>Viridiplantae</taxon>
        <taxon>Streptophyta</taxon>
        <taxon>Embryophyta</taxon>
        <taxon>Tracheophyta</taxon>
        <taxon>Spermatophyta</taxon>
        <taxon>Magnoliopsida</taxon>
        <taxon>eudicotyledons</taxon>
        <taxon>Gunneridae</taxon>
        <taxon>Pentapetalae</taxon>
        <taxon>rosids</taxon>
        <taxon>malvids</taxon>
        <taxon>Brassicales</taxon>
        <taxon>Brassicaceae</taxon>
        <taxon>Brassiceae</taxon>
        <taxon>Brassica</taxon>
    </lineage>
</organism>
<evidence type="ECO:0000313" key="2">
    <source>
        <dbReference type="EMBL" id="CAF2131915.1"/>
    </source>
</evidence>
<dbReference type="AlphaFoldDB" id="A0A816WD64"/>
<gene>
    <name evidence="2" type="ORF">DARMORV10_A03P58570.1</name>
</gene>
<evidence type="ECO:0000256" key="1">
    <source>
        <dbReference type="SAM" id="MobiDB-lite"/>
    </source>
</evidence>
<sequence>MRSNKTKVSSFFPSPLDNHTTTQQQQHHAPHISSLVVRTSGSNDGEVDRHAGTGDVSRHRTRASSTSPPHRPYEDHRHGSDLNHSGAPPPPRGREFSGIRESSGRYIDYSPPRHVRSGAGGRRFGTV</sequence>
<feature type="compositionally biased region" description="Basic and acidic residues" evidence="1">
    <location>
        <begin position="71"/>
        <end position="81"/>
    </location>
</feature>
<dbReference type="Proteomes" id="UP001295469">
    <property type="component" value="Chromosome A03"/>
</dbReference>
<name>A0A816WD64_BRANA</name>
<reference evidence="2" key="1">
    <citation type="submission" date="2021-01" db="EMBL/GenBank/DDBJ databases">
        <authorList>
            <consortium name="Genoscope - CEA"/>
            <person name="William W."/>
        </authorList>
    </citation>
    <scope>NUCLEOTIDE SEQUENCE</scope>
</reference>
<proteinExistence type="predicted"/>
<accession>A0A816WD64</accession>
<feature type="compositionally biased region" description="Gly residues" evidence="1">
    <location>
        <begin position="118"/>
        <end position="127"/>
    </location>
</feature>
<feature type="compositionally biased region" description="Polar residues" evidence="1">
    <location>
        <begin position="1"/>
        <end position="12"/>
    </location>
</feature>
<protein>
    <submittedName>
        <fullName evidence="2">(rape) hypothetical protein</fullName>
    </submittedName>
</protein>
<dbReference type="EMBL" id="HG994357">
    <property type="protein sequence ID" value="CAF2131915.1"/>
    <property type="molecule type" value="Genomic_DNA"/>
</dbReference>